<evidence type="ECO:0000313" key="2">
    <source>
        <dbReference type="Proteomes" id="UP000010932"/>
    </source>
</evidence>
<protein>
    <submittedName>
        <fullName evidence="1">Uncharacterized protein</fullName>
    </submittedName>
</protein>
<dbReference type="AlphaFoldDB" id="L7E2A3"/>
<dbReference type="Proteomes" id="UP000010932">
    <property type="component" value="Unassembled WGS sequence"/>
</dbReference>
<name>L7E2A3_MICAE</name>
<sequence length="48" mass="5383">MWGVGKETSFISGGEKFFIGTEMVDVGFLQELYFPTKISKSYLLTAKT</sequence>
<dbReference type="EMBL" id="ANKQ01000003">
    <property type="protein sequence ID" value="ELP52793.1"/>
    <property type="molecule type" value="Genomic_DNA"/>
</dbReference>
<organism evidence="1 2">
    <name type="scientific">Microcystis aeruginosa TAIHU98</name>
    <dbReference type="NCBI Taxonomy" id="1134457"/>
    <lineage>
        <taxon>Bacteria</taxon>
        <taxon>Bacillati</taxon>
        <taxon>Cyanobacteriota</taxon>
        <taxon>Cyanophyceae</taxon>
        <taxon>Oscillatoriophycideae</taxon>
        <taxon>Chroococcales</taxon>
        <taxon>Microcystaceae</taxon>
        <taxon>Microcystis</taxon>
    </lineage>
</organism>
<evidence type="ECO:0000313" key="1">
    <source>
        <dbReference type="EMBL" id="ELP52793.1"/>
    </source>
</evidence>
<gene>
    <name evidence="1" type="ORF">O53_4520</name>
</gene>
<comment type="caution">
    <text evidence="1">The sequence shown here is derived from an EMBL/GenBank/DDBJ whole genome shotgun (WGS) entry which is preliminary data.</text>
</comment>
<reference evidence="1 2" key="1">
    <citation type="journal article" date="2013" name="Genome Announc.">
        <title>Whole-Genome Sequence of Microcystis aeruginosa TAIHU98, a Nontoxic Bloom-Forming Strain Isolated from Taihu Lake, China.</title>
        <authorList>
            <person name="Yang C."/>
            <person name="Zhang W."/>
            <person name="Ren M."/>
            <person name="Song L."/>
            <person name="Li T."/>
            <person name="Zhao J."/>
        </authorList>
    </citation>
    <scope>NUCLEOTIDE SEQUENCE [LARGE SCALE GENOMIC DNA]</scope>
    <source>
        <strain evidence="1 2">TAIHU98</strain>
    </source>
</reference>
<proteinExistence type="predicted"/>
<accession>L7E2A3</accession>